<dbReference type="Proteomes" id="UP000694680">
    <property type="component" value="Chromosome 19"/>
</dbReference>
<evidence type="ECO:0000313" key="3">
    <source>
        <dbReference type="Proteomes" id="UP000694680"/>
    </source>
</evidence>
<keyword evidence="3" id="KW-1185">Reference proteome</keyword>
<feature type="chain" id="PRO_5034428989" description="Granulins domain-containing protein" evidence="1">
    <location>
        <begin position="18"/>
        <end position="69"/>
    </location>
</feature>
<evidence type="ECO:0000313" key="2">
    <source>
        <dbReference type="Ensembl" id="ENSGWIP00000034828.1"/>
    </source>
</evidence>
<keyword evidence="1" id="KW-0732">Signal</keyword>
<organism evidence="2 3">
    <name type="scientific">Gouania willdenowi</name>
    <name type="common">Blunt-snouted clingfish</name>
    <name type="synonym">Lepadogaster willdenowi</name>
    <dbReference type="NCBI Taxonomy" id="441366"/>
    <lineage>
        <taxon>Eukaryota</taxon>
        <taxon>Metazoa</taxon>
        <taxon>Chordata</taxon>
        <taxon>Craniata</taxon>
        <taxon>Vertebrata</taxon>
        <taxon>Euteleostomi</taxon>
        <taxon>Actinopterygii</taxon>
        <taxon>Neopterygii</taxon>
        <taxon>Teleostei</taxon>
        <taxon>Neoteleostei</taxon>
        <taxon>Acanthomorphata</taxon>
        <taxon>Ovalentaria</taxon>
        <taxon>Blenniimorphae</taxon>
        <taxon>Blenniiformes</taxon>
        <taxon>Gobiesocoidei</taxon>
        <taxon>Gobiesocidae</taxon>
        <taxon>Gobiesocinae</taxon>
        <taxon>Gouania</taxon>
    </lineage>
</organism>
<proteinExistence type="predicted"/>
<sequence length="69" mass="7381">MLRMVALSVFVLSLSSALVCPDGGVCEDRNTCCKDTAGGYGCCPLPHVSHIITPPFTLYTRYLDLSLGT</sequence>
<dbReference type="AlphaFoldDB" id="A0A8C5GT43"/>
<accession>A0A8C5GT43</accession>
<dbReference type="Ensembl" id="ENSGWIT00000037974.1">
    <property type="protein sequence ID" value="ENSGWIP00000034828.1"/>
    <property type="gene ID" value="ENSGWIG00000018058.1"/>
</dbReference>
<evidence type="ECO:0008006" key="4">
    <source>
        <dbReference type="Google" id="ProtNLM"/>
    </source>
</evidence>
<protein>
    <recommendedName>
        <fullName evidence="4">Granulins domain-containing protein</fullName>
    </recommendedName>
</protein>
<reference evidence="2" key="2">
    <citation type="submission" date="2025-08" db="UniProtKB">
        <authorList>
            <consortium name="Ensembl"/>
        </authorList>
    </citation>
    <scope>IDENTIFICATION</scope>
</reference>
<reference evidence="2" key="3">
    <citation type="submission" date="2025-09" db="UniProtKB">
        <authorList>
            <consortium name="Ensembl"/>
        </authorList>
    </citation>
    <scope>IDENTIFICATION</scope>
</reference>
<dbReference type="InterPro" id="IPR037277">
    <property type="entry name" value="Granulin_sf"/>
</dbReference>
<feature type="signal peptide" evidence="1">
    <location>
        <begin position="1"/>
        <end position="17"/>
    </location>
</feature>
<dbReference type="Gene3D" id="2.10.25.160">
    <property type="entry name" value="Granulin"/>
    <property type="match status" value="1"/>
</dbReference>
<reference evidence="2" key="1">
    <citation type="submission" date="2020-06" db="EMBL/GenBank/DDBJ databases">
        <authorList>
            <consortium name="Wellcome Sanger Institute Data Sharing"/>
        </authorList>
    </citation>
    <scope>NUCLEOTIDE SEQUENCE [LARGE SCALE GENOMIC DNA]</scope>
</reference>
<evidence type="ECO:0000256" key="1">
    <source>
        <dbReference type="SAM" id="SignalP"/>
    </source>
</evidence>
<dbReference type="SUPFAM" id="SSF57277">
    <property type="entry name" value="Granulin repeat"/>
    <property type="match status" value="1"/>
</dbReference>
<name>A0A8C5GT43_GOUWI</name>